<protein>
    <submittedName>
        <fullName evidence="2">Uncharacterized protein</fullName>
    </submittedName>
</protein>
<name>A0A9D2MUP9_9FIRM</name>
<feature type="region of interest" description="Disordered" evidence="1">
    <location>
        <begin position="1"/>
        <end position="50"/>
    </location>
</feature>
<gene>
    <name evidence="2" type="ORF">H9710_03205</name>
</gene>
<proteinExistence type="predicted"/>
<organism evidence="2 3">
    <name type="scientific">Candidatus Acutalibacter pullicola</name>
    <dbReference type="NCBI Taxonomy" id="2838417"/>
    <lineage>
        <taxon>Bacteria</taxon>
        <taxon>Bacillati</taxon>
        <taxon>Bacillota</taxon>
        <taxon>Clostridia</taxon>
        <taxon>Eubacteriales</taxon>
        <taxon>Acutalibacteraceae</taxon>
        <taxon>Acutalibacter</taxon>
    </lineage>
</organism>
<dbReference type="Proteomes" id="UP000826793">
    <property type="component" value="Unassembled WGS sequence"/>
</dbReference>
<evidence type="ECO:0000313" key="2">
    <source>
        <dbReference type="EMBL" id="HJB97569.1"/>
    </source>
</evidence>
<dbReference type="EMBL" id="DWXG01000030">
    <property type="protein sequence ID" value="HJB97569.1"/>
    <property type="molecule type" value="Genomic_DNA"/>
</dbReference>
<evidence type="ECO:0000256" key="1">
    <source>
        <dbReference type="SAM" id="MobiDB-lite"/>
    </source>
</evidence>
<feature type="compositionally biased region" description="Polar residues" evidence="1">
    <location>
        <begin position="11"/>
        <end position="29"/>
    </location>
</feature>
<comment type="caution">
    <text evidence="2">The sequence shown here is derived from an EMBL/GenBank/DDBJ whole genome shotgun (WGS) entry which is preliminary data.</text>
</comment>
<reference evidence="2" key="1">
    <citation type="journal article" date="2021" name="PeerJ">
        <title>Extensive microbial diversity within the chicken gut microbiome revealed by metagenomics and culture.</title>
        <authorList>
            <person name="Gilroy R."/>
            <person name="Ravi A."/>
            <person name="Getino M."/>
            <person name="Pursley I."/>
            <person name="Horton D.L."/>
            <person name="Alikhan N.F."/>
            <person name="Baker D."/>
            <person name="Gharbi K."/>
            <person name="Hall N."/>
            <person name="Watson M."/>
            <person name="Adriaenssens E.M."/>
            <person name="Foster-Nyarko E."/>
            <person name="Jarju S."/>
            <person name="Secka A."/>
            <person name="Antonio M."/>
            <person name="Oren A."/>
            <person name="Chaudhuri R.R."/>
            <person name="La Ragione R."/>
            <person name="Hildebrand F."/>
            <person name="Pallen M.J."/>
        </authorList>
    </citation>
    <scope>NUCLEOTIDE SEQUENCE</scope>
    <source>
        <strain evidence="2">CHK185-1770</strain>
    </source>
</reference>
<reference evidence="2" key="2">
    <citation type="submission" date="2021-04" db="EMBL/GenBank/DDBJ databases">
        <authorList>
            <person name="Gilroy R."/>
        </authorList>
    </citation>
    <scope>NUCLEOTIDE SEQUENCE</scope>
    <source>
        <strain evidence="2">CHK185-1770</strain>
    </source>
</reference>
<evidence type="ECO:0000313" key="3">
    <source>
        <dbReference type="Proteomes" id="UP000826793"/>
    </source>
</evidence>
<accession>A0A9D2MUP9</accession>
<dbReference type="AlphaFoldDB" id="A0A9D2MUP9"/>
<sequence length="50" mass="5840">MNNKQKHKSFENQQGQNPQKQNAGQNNVRQEIPDYGSKSQNQKPKMENKI</sequence>